<dbReference type="Proteomes" id="UP000675920">
    <property type="component" value="Unplaced"/>
</dbReference>
<dbReference type="NCBIfam" id="TIGR01901">
    <property type="entry name" value="adhes_NPXG"/>
    <property type="match status" value="1"/>
</dbReference>
<feature type="signal peptide" evidence="5">
    <location>
        <begin position="1"/>
        <end position="35"/>
    </location>
</feature>
<dbReference type="Pfam" id="PF05860">
    <property type="entry name" value="TPS"/>
    <property type="match status" value="1"/>
</dbReference>
<evidence type="ECO:0000256" key="2">
    <source>
        <dbReference type="ARBA" id="ARBA00022525"/>
    </source>
</evidence>
<dbReference type="Gene3D" id="2.160.20.10">
    <property type="entry name" value="Single-stranded right-handed beta-helix, Pectin lyase-like"/>
    <property type="match status" value="1"/>
</dbReference>
<name>A0A8B6XAP1_9BURK</name>
<evidence type="ECO:0000256" key="5">
    <source>
        <dbReference type="SAM" id="SignalP"/>
    </source>
</evidence>
<evidence type="ECO:0000313" key="8">
    <source>
        <dbReference type="RefSeq" id="WP_084544802.1"/>
    </source>
</evidence>
<proteinExistence type="predicted"/>
<protein>
    <submittedName>
        <fullName evidence="8">Autotransporter-associated beta strand repeat-containing protein</fullName>
    </submittedName>
</protein>
<evidence type="ECO:0000313" key="7">
    <source>
        <dbReference type="Proteomes" id="UP000675920"/>
    </source>
</evidence>
<dbReference type="GO" id="GO:0005576">
    <property type="term" value="C:extracellular region"/>
    <property type="evidence" value="ECO:0007669"/>
    <property type="project" value="UniProtKB-SubCell"/>
</dbReference>
<feature type="chain" id="PRO_5034136835" evidence="5">
    <location>
        <begin position="36"/>
        <end position="3828"/>
    </location>
</feature>
<dbReference type="SUPFAM" id="SSF51126">
    <property type="entry name" value="Pectin lyase-like"/>
    <property type="match status" value="3"/>
</dbReference>
<dbReference type="InterPro" id="IPR008638">
    <property type="entry name" value="FhaB/CdiA-like_TPS"/>
</dbReference>
<feature type="domain" description="Filamentous haemagglutinin FhaB/tRNA nuclease CdiA-like TPS" evidence="6">
    <location>
        <begin position="33"/>
        <end position="146"/>
    </location>
</feature>
<accession>A0A8B6XAP1</accession>
<dbReference type="InterPro" id="IPR012334">
    <property type="entry name" value="Pectin_lyas_fold"/>
</dbReference>
<reference evidence="8" key="2">
    <citation type="submission" date="2025-08" db="UniProtKB">
        <authorList>
            <consortium name="RefSeq"/>
        </authorList>
    </citation>
    <scope>IDENTIFICATION</scope>
</reference>
<dbReference type="PANTHER" id="PTHR12338:SF8">
    <property type="entry name" value="HEME_HEMOPEXIN-BINDING PROTEIN"/>
    <property type="match status" value="1"/>
</dbReference>
<dbReference type="RefSeq" id="WP_084544802.1">
    <property type="nucleotide sequence ID" value="NZ_AXWS01000007.1"/>
</dbReference>
<comment type="subcellular location">
    <subcellularLocation>
        <location evidence="1">Secreted</location>
    </subcellularLocation>
</comment>
<dbReference type="OrthoDB" id="8672993at2"/>
<dbReference type="InterPro" id="IPR050909">
    <property type="entry name" value="Bact_Autotransporter_VF"/>
</dbReference>
<keyword evidence="3 5" id="KW-0732">Signal</keyword>
<evidence type="ECO:0000256" key="1">
    <source>
        <dbReference type="ARBA" id="ARBA00004613"/>
    </source>
</evidence>
<keyword evidence="2" id="KW-0964">Secreted</keyword>
<dbReference type="SMART" id="SM00912">
    <property type="entry name" value="Haemagg_act"/>
    <property type="match status" value="1"/>
</dbReference>
<dbReference type="InterPro" id="IPR011050">
    <property type="entry name" value="Pectin_lyase_fold/virulence"/>
</dbReference>
<dbReference type="NCBIfam" id="TIGR02601">
    <property type="entry name" value="autotrns_rpt"/>
    <property type="match status" value="5"/>
</dbReference>
<reference evidence="8" key="1">
    <citation type="journal article" date="2015" name="Mol. Microbiol.">
        <title>The passenger-associated transport repeat promotes virulence factor secretion efficiency and delineates a distinct autotransporter subtype.</title>
        <authorList>
            <person name="Doyle M.T."/>
            <person name="Tran E.N."/>
            <person name="Morona R."/>
        </authorList>
    </citation>
    <scope>NUCLEOTIDE SEQUENCE</scope>
</reference>
<keyword evidence="7" id="KW-1185">Reference proteome</keyword>
<evidence type="ECO:0000256" key="4">
    <source>
        <dbReference type="SAM" id="MobiDB-lite"/>
    </source>
</evidence>
<dbReference type="PANTHER" id="PTHR12338">
    <property type="entry name" value="AUTOTRANSPORTER"/>
    <property type="match status" value="1"/>
</dbReference>
<feature type="region of interest" description="Disordered" evidence="4">
    <location>
        <begin position="3801"/>
        <end position="3828"/>
    </location>
</feature>
<organism evidence="7 8">
    <name type="scientific">Derxia gummosa DSM 723</name>
    <dbReference type="NCBI Taxonomy" id="1121388"/>
    <lineage>
        <taxon>Bacteria</taxon>
        <taxon>Pseudomonadati</taxon>
        <taxon>Pseudomonadota</taxon>
        <taxon>Betaproteobacteria</taxon>
        <taxon>Burkholderiales</taxon>
        <taxon>Alcaligenaceae</taxon>
        <taxon>Derxia</taxon>
    </lineage>
</organism>
<dbReference type="InterPro" id="IPR013425">
    <property type="entry name" value="Autotrns_rpt"/>
</dbReference>
<dbReference type="Pfam" id="PF12951">
    <property type="entry name" value="PATR"/>
    <property type="match status" value="7"/>
</dbReference>
<evidence type="ECO:0000256" key="3">
    <source>
        <dbReference type="ARBA" id="ARBA00022729"/>
    </source>
</evidence>
<sequence length="3828" mass="368619">MTSQPRTIASTGAQRRPSLRPLSIALMLIGGRAFALPEGPTATFGEATVTNTSRTTMRIDQTSATAGIDWRSFSIGANERLTVMQPSAAAVLLNRVTGWDPSSILGQMVANGRIYLVNPNGIVFGAGARVNVGGLVATTMNVSNPNVISGGPLALSGTTGSVVNEGSISAPAGTVVLAAPQVTNRGAIEAARVGLAAATEVLVDVEGDGLLFFNVKASDVDTRLEQLGGVTADNLAELRAAARAGFAGTVLNTEGLVRARGLSSQGGRVVIGGGDTGIVAVAGTVDASSATGQGGSVTVTGDKVLLDSTAHVHASGATGGGSVRIGGDLHGAGNEVRNASMVTVRAGATIAADATGTGDGGRVIVWSDEATRYAGAITARGAGSGSGGFAEVSGKTMLAFGGTADLSGAPGRNGTLLLDPRNISIVDGTGTDLASPTLVFGTGGGTDSLINADSVSRQLDAGGSGTDVRLQATNNITVGAEVTGTKAGSLTLEAGNSIAVNADLNVAGGIALNANAGASATNAGGVTLAAGVALNAGSAAVTISNTGSSGTNSLNGNSITSGNLTLGAATLSGTVTLNVGGNGIASGLSGAGALVKRGDGTLTLSGDNSGLSGGITVNDAGTLVIGHANALGSGVTRLNGNSTLAFTAAADPRNIVAGAGNTIEARGDTLALASDFGAGHLLVSGGTLELNGRSSTTEATVTDIRVTAGTLSLGADDVLHGAAVIVSGGAAGSPTLNLNDHNTTAASFTLGGTGPDATGSLNGGGQLTAASHVLFDGAINADLVGAVSKAATGATSNGTVTINGRIAGDLTINGGAVNIDSGGAINDNSSVTVHDGGTLIIANSIRLDSLTLGDAEGSGLATLTGSGAATTIQASRFLLNAGEVGANLLSAGGAGAITKASNRTVVLTRGTTMTDTLVSVQAGELDVNGRLITTHVNIAGGTLKLGATGSLLAPEGSLAAPSMTVAGNTDANARFDTGGGTVTLGGLVLGSGDGLAGSISGGGSIDASTATLHRGTVDTVLSGVTVTKTADGSTTGGTVTLDSNGRIVAASLVIEEGTLALGGSDRIGDITSVTLASTNYATAAGRAVLALGTNDETIGNLVLTSGDVTGSGRLSITLPGTGGQFNVVQGSISANLDGGATLTKTGNGTVTLGGDNSGLTGPIVVTEGVLQIGQAGGTNGGTGTGAITLDGAAELRFARDGDYEVRNNLSGAGRILRQGDGVLTLSGNGAGRTGATDITGGTLAVASDTALGMGRATLSDGTTVAFTAGYDTTGISGGIGGTGTIEQRGGGTTLILGADTAGLGSPDLRVTGGTMLLAGSRDATNVTVNGGTLRLGTDEALTANTALTIARTGIAPAALDLAGHHTTLKSVTLGTADGAGAIGSSVAGSGARLTLGSGISNRYDLVNGAIDNAQLLGGSTHKTGDTLVTIGTDARIGSDGTTVSGGELRLAGSGGAGNLGGQILIDGGRLSINGADALTATASVTVAGSAGGNAELALGANTVTLTTFQLGDAGLTGTLSGAGGGKLTATGADSATTPAIRLVGGQIDGVALSTTDSRIVKSGNGTVSTNAGITVASDTPANRLLSIEGGTLELGASGLLDAGAALVVATAAGASTATLDLKGFDAGVASVRLGVAGSDAGTAAAGAGSITGGGTLTATDGFDLRSGTVGSTLGDAAHTEAATKTGFGAVTLASGGTITGDLTVREGSLQANGRLSGKVIVVDGGTLLLNTAAQTSATQVTVSAGTLQLQNDGLLNPLAALTVARGGDAGATLDFNGHTASVADFTLGTVGGDTSTGTVTGAGGLDSAGGYALRSGTVATRLGSHASGDVFGMTGGGTVAVTATGRLDGEVRVAEGGRLEATGTVGAAGRDILVTDGTLAVRSNAALDGDAALTVAATGTGAATLDLGNGAVARAASLVLGGADGGQAGAVTGDGRLDAASYTLNAGSIAGNLGAGSAMKTSDGTVTLTGVIGAGAAVGTSSLDIRQGSVVLGAPGTFGSNTHVAVTGGTLDLAGHAATAASVALAGGEIASTGADAANGVLTAATYDLRSGTVSGHLGGGSATLSAGGTVTLSGSIGRDAAAGRSTITIGEGSTLALAGEGNHLGDNSSVTLRDGRLALGALSETVGSFALDASSQTGGVLDGSGTLTAASYALRQGTINAGLGLGDAVKSTDGSVLLAGTLGMGAGSGTQSTLDVRGGTLTLSGTLAGEGHIGDLAAVTVSSGTLDLAALSETVGAFTLAGGRLAGSATLTSASGYNLLSGTLDANLGAGTATKNDDPRDPEHGTVTLTADRRIAGPVVVNAGTLLANGNIDGTQITITGGRLALGADERLDNGATVVVAGDGATLDLGSRTETVATLRLGSADGARAGTITGSGRLVATDGYALAAGTVDANLGAGSAAKDSTGALSLTAGHSIAADLTVAAGTMTATGKLEGANLLVTGGRLTVGDDVAATSITVNGGTLALGHADVLNHSATLDVSQTGTVTANVELDGFTATVNEVIVGGADGTGAGRIGDSPGTGKLVAANYTLRSGTVDGALGAGTLTKTTDGTISLGARIDATSISVRGGTLELTGNELFAPASETTVDGGTLALAGHTVTTGTLHLLSGSVSADNAAGTLGITTRASAALSGSAFDLRAGSVSAALAGEGALTKTTEGTVVLSGSNRFTGTTTVTEGVLRLASTTGTALADTGEVIINGDAAHLDLASGNAARSETVGGVTLLNGSITGGDQTLAASHFNVTKGSISARLADAAGKHADLVKTGTDTVTLSGSNSYTGGTTVNAGTLQLASADGTALADTGAVMIDGAGAVLALANTNAGGSETVGQVRLVNGSIVGDGQTLAGVGFTVQQGSISANLTDAAGVHATLDKTGAGSVTLSGVNRYTGTTTVNGGDLRLAGGQAIADESSVRVNASARLVLDTSETVGDLALVGGTLGADQVSTADLLASSSAAGTPLLLTISAGHKATLSGGARIATDLAGAVDNSGGTTVLDGHLRNGRLDITGGSVSLSAADRLGDELAVTASNGGTLDLGAFNESVATLQLTGATLAGTGTLTATTTRIDGATINANLGRGALVQHGGASTLAGTSAADITVEGGRLTATSTGRILDAARVTIKRDATLVLQGNETLGAVKNDGSLMAGQGLTATSLSNNGTATISQTLTTTGATDNTGTLTTGGAISVATLTNSGLLKAGGNITATGVLTGSSDAGRAISSTGGIELADGATVQTLAGDQYYDNGSATQASLTGKNITLDATGHAITVGNPLNTGTASGGSFQNQLTVHARHVSLSSLGNLVIRGEIGGAGSGDAGLVLRTRANGTEAGALTIGKAADSGDNSLLVLVDAGSASSVTSAGAMTITGTLRQQRGNLTLVTGAALAVPGSLAVEGGKLAANVGGDFTVSGNMTTSGDASVDVKSTGTATLAAGSVWTQTSGAATVEANGRIYLLGTLDLKSGALTFVSNEEQTKGNEILAANGQSALVYPGSRGGSNPLRLYYAEDGISDAASTSVITHAGSQLNLHTTKGASISLTGDGNKLGGGLSAIVDSPPPAATEATLVEGMAPLRNNGTEQWLSQVKITTTGTLNVRGSDLGTPEAGAAMQAGIEADLVRLTATSITSPATPVGSGMRASPVVARLPYWDQAGIDPARQLAALELTTLSTTTLTPAAPVSTAELPAPFGSSDQSGVNVRIGQQRSVSLNGMASGGGYVVVNPFPLSRPANQTIFLNGDLTADGNYRLFYPGAGRLDYIPVAYNGVLPSTPQATGALSAIIAIIEAARREQFESTVRTENVAPRLRSGVIAEVGPGRAATEGSGDITRPDSCEPLGGSLSCQ</sequence>
<evidence type="ECO:0000259" key="6">
    <source>
        <dbReference type="SMART" id="SM00912"/>
    </source>
</evidence>